<evidence type="ECO:0000259" key="2">
    <source>
        <dbReference type="Pfam" id="PF22215"/>
    </source>
</evidence>
<proteinExistence type="predicted"/>
<name>A0A4Y7PHQ5_9AGAM</name>
<gene>
    <name evidence="3" type="ORF">BD410DRAFT_845635</name>
</gene>
<dbReference type="EMBL" id="ML170300">
    <property type="protein sequence ID" value="TDL14917.1"/>
    <property type="molecule type" value="Genomic_DNA"/>
</dbReference>
<protein>
    <recommendedName>
        <fullName evidence="2">Mixed lineage kinase domain-containing protein</fullName>
    </recommendedName>
</protein>
<organism evidence="3 4">
    <name type="scientific">Rickenella mellea</name>
    <dbReference type="NCBI Taxonomy" id="50990"/>
    <lineage>
        <taxon>Eukaryota</taxon>
        <taxon>Fungi</taxon>
        <taxon>Dikarya</taxon>
        <taxon>Basidiomycota</taxon>
        <taxon>Agaricomycotina</taxon>
        <taxon>Agaricomycetes</taxon>
        <taxon>Hymenochaetales</taxon>
        <taxon>Rickenellaceae</taxon>
        <taxon>Rickenella</taxon>
    </lineage>
</organism>
<dbReference type="Proteomes" id="UP000294933">
    <property type="component" value="Unassembled WGS sequence"/>
</dbReference>
<dbReference type="VEuPathDB" id="FungiDB:BD410DRAFT_845635"/>
<dbReference type="InterPro" id="IPR054000">
    <property type="entry name" value="MLKL_N"/>
</dbReference>
<feature type="domain" description="Mixed lineage kinase" evidence="2">
    <location>
        <begin position="60"/>
        <end position="179"/>
    </location>
</feature>
<dbReference type="CDD" id="cd21037">
    <property type="entry name" value="MLKL_NTD"/>
    <property type="match status" value="1"/>
</dbReference>
<evidence type="ECO:0000256" key="1">
    <source>
        <dbReference type="SAM" id="MobiDB-lite"/>
    </source>
</evidence>
<dbReference type="GO" id="GO:0007166">
    <property type="term" value="P:cell surface receptor signaling pathway"/>
    <property type="evidence" value="ECO:0007669"/>
    <property type="project" value="InterPro"/>
</dbReference>
<sequence length="259" mass="28343">MPLRRRLSRRASSPHSSADAQCMKDGSSSLVAAARAATPIALTALVQSADVFPPLKSAVSFLLQVHDICEKMKSNRDGADELRVRVEGVRGFVVEAFQNEKEICVELYDALIQFDDALTSILVAVDDVRWRKSRLSRLAFSAQDAETPRVVQRRLDDAMKLLMLIVALHQTTTLSAISHTLDATLVSVSRVEEGSAELRLTLVKPTGILIDEHNDKFLVGIPDTRILKRSSIHGPGRLNTVSSAPYALPGQGSKEFSIT</sequence>
<accession>A0A4Y7PHQ5</accession>
<keyword evidence="4" id="KW-1185">Reference proteome</keyword>
<dbReference type="InterPro" id="IPR036537">
    <property type="entry name" value="Adaptor_Cbl_N_dom_sf"/>
</dbReference>
<evidence type="ECO:0000313" key="3">
    <source>
        <dbReference type="EMBL" id="TDL14917.1"/>
    </source>
</evidence>
<dbReference type="InterPro" id="IPR059179">
    <property type="entry name" value="MLKL-like_MCAfunc"/>
</dbReference>
<dbReference type="AlphaFoldDB" id="A0A4Y7PHQ5"/>
<dbReference type="Pfam" id="PF22215">
    <property type="entry name" value="MLKL_N"/>
    <property type="match status" value="1"/>
</dbReference>
<feature type="region of interest" description="Disordered" evidence="1">
    <location>
        <begin position="1"/>
        <end position="22"/>
    </location>
</feature>
<evidence type="ECO:0000313" key="4">
    <source>
        <dbReference type="Proteomes" id="UP000294933"/>
    </source>
</evidence>
<reference evidence="3 4" key="1">
    <citation type="submission" date="2018-06" db="EMBL/GenBank/DDBJ databases">
        <title>A transcriptomic atlas of mushroom development highlights an independent origin of complex multicellularity.</title>
        <authorList>
            <consortium name="DOE Joint Genome Institute"/>
            <person name="Krizsan K."/>
            <person name="Almasi E."/>
            <person name="Merenyi Z."/>
            <person name="Sahu N."/>
            <person name="Viragh M."/>
            <person name="Koszo T."/>
            <person name="Mondo S."/>
            <person name="Kiss B."/>
            <person name="Balint B."/>
            <person name="Kues U."/>
            <person name="Barry K."/>
            <person name="Hegedus J.C."/>
            <person name="Henrissat B."/>
            <person name="Johnson J."/>
            <person name="Lipzen A."/>
            <person name="Ohm R."/>
            <person name="Nagy I."/>
            <person name="Pangilinan J."/>
            <person name="Yan J."/>
            <person name="Xiong Y."/>
            <person name="Grigoriev I.V."/>
            <person name="Hibbett D.S."/>
            <person name="Nagy L.G."/>
        </authorList>
    </citation>
    <scope>NUCLEOTIDE SEQUENCE [LARGE SCALE GENOMIC DNA]</scope>
    <source>
        <strain evidence="3 4">SZMC22713</strain>
    </source>
</reference>
<dbReference type="OrthoDB" id="3266026at2759"/>
<dbReference type="Gene3D" id="1.20.930.20">
    <property type="entry name" value="Adaptor protein Cbl, N-terminal domain"/>
    <property type="match status" value="1"/>
</dbReference>